<keyword evidence="1" id="KW-0472">Membrane</keyword>
<name>A0A844FKN3_9LACO</name>
<feature type="transmembrane region" description="Helical" evidence="1">
    <location>
        <begin position="79"/>
        <end position="97"/>
    </location>
</feature>
<comment type="caution">
    <text evidence="3">The sequence shown here is derived from an EMBL/GenBank/DDBJ whole genome shotgun (WGS) entry which is preliminary data.</text>
</comment>
<dbReference type="SMART" id="SM00267">
    <property type="entry name" value="GGDEF"/>
    <property type="match status" value="1"/>
</dbReference>
<evidence type="ECO:0000313" key="3">
    <source>
        <dbReference type="EMBL" id="MST78928.1"/>
    </source>
</evidence>
<dbReference type="GO" id="GO:0052621">
    <property type="term" value="F:diguanylate cyclase activity"/>
    <property type="evidence" value="ECO:0007669"/>
    <property type="project" value="TreeGrafter"/>
</dbReference>
<feature type="transmembrane region" description="Helical" evidence="1">
    <location>
        <begin position="50"/>
        <end position="67"/>
    </location>
</feature>
<reference evidence="3 4" key="1">
    <citation type="submission" date="2019-08" db="EMBL/GenBank/DDBJ databases">
        <title>In-depth cultivation of the pig gut microbiome towards novel bacterial diversity and tailored functional studies.</title>
        <authorList>
            <person name="Wylensek D."/>
            <person name="Hitch T.C.A."/>
            <person name="Clavel T."/>
        </authorList>
    </citation>
    <scope>NUCLEOTIDE SEQUENCE [LARGE SCALE GENOMIC DNA]</scope>
    <source>
        <strain evidence="3 4">WCA-470BD-2E</strain>
    </source>
</reference>
<feature type="domain" description="GGDEF" evidence="2">
    <location>
        <begin position="232"/>
        <end position="363"/>
    </location>
</feature>
<dbReference type="InterPro" id="IPR000160">
    <property type="entry name" value="GGDEF_dom"/>
</dbReference>
<dbReference type="NCBIfam" id="TIGR00254">
    <property type="entry name" value="GGDEF"/>
    <property type="match status" value="1"/>
</dbReference>
<dbReference type="InterPro" id="IPR043128">
    <property type="entry name" value="Rev_trsase/Diguanyl_cyclase"/>
</dbReference>
<dbReference type="Pfam" id="PF00990">
    <property type="entry name" value="GGDEF"/>
    <property type="match status" value="1"/>
</dbReference>
<dbReference type="Proteomes" id="UP000452141">
    <property type="component" value="Unassembled WGS sequence"/>
</dbReference>
<dbReference type="PANTHER" id="PTHR45138">
    <property type="entry name" value="REGULATORY COMPONENTS OF SENSORY TRANSDUCTION SYSTEM"/>
    <property type="match status" value="1"/>
</dbReference>
<feature type="transmembrane region" description="Helical" evidence="1">
    <location>
        <begin position="127"/>
        <end position="144"/>
    </location>
</feature>
<evidence type="ECO:0000256" key="1">
    <source>
        <dbReference type="SAM" id="Phobius"/>
    </source>
</evidence>
<evidence type="ECO:0000259" key="2">
    <source>
        <dbReference type="PROSITE" id="PS50887"/>
    </source>
</evidence>
<dbReference type="EMBL" id="VUMW01000001">
    <property type="protein sequence ID" value="MST78928.1"/>
    <property type="molecule type" value="Genomic_DNA"/>
</dbReference>
<dbReference type="Gene3D" id="3.30.70.270">
    <property type="match status" value="1"/>
</dbReference>
<accession>A0A844FKN3</accession>
<gene>
    <name evidence="3" type="ORF">FYJ61_00180</name>
</gene>
<organism evidence="3 4">
    <name type="scientific">Lactobacillus equicursoris</name>
    <dbReference type="NCBI Taxonomy" id="420645"/>
    <lineage>
        <taxon>Bacteria</taxon>
        <taxon>Bacillati</taxon>
        <taxon>Bacillota</taxon>
        <taxon>Bacilli</taxon>
        <taxon>Lactobacillales</taxon>
        <taxon>Lactobacillaceae</taxon>
        <taxon>Lactobacillus</taxon>
    </lineage>
</organism>
<keyword evidence="1" id="KW-1133">Transmembrane helix</keyword>
<dbReference type="SUPFAM" id="SSF55073">
    <property type="entry name" value="Nucleotide cyclase"/>
    <property type="match status" value="1"/>
</dbReference>
<protein>
    <submittedName>
        <fullName evidence="3">GGDEF domain-containing protein</fullName>
    </submittedName>
</protein>
<feature type="transmembrane region" description="Helical" evidence="1">
    <location>
        <begin position="150"/>
        <end position="168"/>
    </location>
</feature>
<dbReference type="InterPro" id="IPR050469">
    <property type="entry name" value="Diguanylate_Cyclase"/>
</dbReference>
<evidence type="ECO:0000313" key="4">
    <source>
        <dbReference type="Proteomes" id="UP000452141"/>
    </source>
</evidence>
<dbReference type="CDD" id="cd01949">
    <property type="entry name" value="GGDEF"/>
    <property type="match status" value="1"/>
</dbReference>
<feature type="transmembrane region" description="Helical" evidence="1">
    <location>
        <begin position="103"/>
        <end position="120"/>
    </location>
</feature>
<dbReference type="InterPro" id="IPR029787">
    <property type="entry name" value="Nucleotide_cyclase"/>
</dbReference>
<keyword evidence="1" id="KW-0812">Transmembrane</keyword>
<dbReference type="PROSITE" id="PS50887">
    <property type="entry name" value="GGDEF"/>
    <property type="match status" value="1"/>
</dbReference>
<proteinExistence type="predicted"/>
<dbReference type="PANTHER" id="PTHR45138:SF9">
    <property type="entry name" value="DIGUANYLATE CYCLASE DGCM-RELATED"/>
    <property type="match status" value="1"/>
</dbReference>
<dbReference type="AlphaFoldDB" id="A0A844FKN3"/>
<sequence>MEGGWKKMREKEQLAKMRTYCSPRWLLGHLFQSRCFKAWPDKIAEANLKSIGFFTGFGPLVVFLCAIHNAYDLKTVMNSLLYTGCYLLYCLVIQQFAPRNATLAAYLVQLPGIVAGIAMCTWLDRVAMGYTIMIMLAVFPLFIFDKPWRLTLYSLAIVLVFTAISASIKANPLVLHELRHTLIALLTGWTANMFLLNSRIVSIEQGEYDPLTQLYNRRGAESQIQTELDAGHAGVLLMIDVDYFKTVNDSYGHEYGDKILVDVARGLQRFFRKDDIIMRYGGDEFVVFIRGTMKREVLAQRLDCLCREIHDLGTFPNGTHTSISIGAVICAGCLDADYERLCRRADQQLYKAKSTGRDGFRIE</sequence>